<comment type="caution">
    <text evidence="1">The sequence shown here is derived from an EMBL/GenBank/DDBJ whole genome shotgun (WGS) entry which is preliminary data.</text>
</comment>
<evidence type="ECO:0000313" key="1">
    <source>
        <dbReference type="EMBL" id="CAK0816124.1"/>
    </source>
</evidence>
<name>A0ABN9RB03_9DINO</name>
<accession>A0ABN9RB03</accession>
<organism evidence="1 2">
    <name type="scientific">Prorocentrum cordatum</name>
    <dbReference type="NCBI Taxonomy" id="2364126"/>
    <lineage>
        <taxon>Eukaryota</taxon>
        <taxon>Sar</taxon>
        <taxon>Alveolata</taxon>
        <taxon>Dinophyceae</taxon>
        <taxon>Prorocentrales</taxon>
        <taxon>Prorocentraceae</taxon>
        <taxon>Prorocentrum</taxon>
    </lineage>
</organism>
<proteinExistence type="predicted"/>
<dbReference type="EMBL" id="CAUYUJ010006113">
    <property type="protein sequence ID" value="CAK0816124.1"/>
    <property type="molecule type" value="Genomic_DNA"/>
</dbReference>
<sequence length="138" mass="14612">MTTASTIGCIVAQLTSTGRSLVMCLTTSVFLVIPSAYCAVRQGWRLHCDQVAEAQQLEQAIEQMQALHLGGGARVPGPTAPPGAELPWETTTSSIHTLYFSSLRKGVMTAFRLETRTVTAHDYIGCSAGTVAGLARAS</sequence>
<protein>
    <submittedName>
        <fullName evidence="1">Uncharacterized protein</fullName>
    </submittedName>
</protein>
<reference evidence="1" key="1">
    <citation type="submission" date="2023-10" db="EMBL/GenBank/DDBJ databases">
        <authorList>
            <person name="Chen Y."/>
            <person name="Shah S."/>
            <person name="Dougan E. K."/>
            <person name="Thang M."/>
            <person name="Chan C."/>
        </authorList>
    </citation>
    <scope>NUCLEOTIDE SEQUENCE [LARGE SCALE GENOMIC DNA]</scope>
</reference>
<dbReference type="Proteomes" id="UP001189429">
    <property type="component" value="Unassembled WGS sequence"/>
</dbReference>
<gene>
    <name evidence="1" type="ORF">PCOR1329_LOCUS19188</name>
</gene>
<keyword evidence="2" id="KW-1185">Reference proteome</keyword>
<evidence type="ECO:0000313" key="2">
    <source>
        <dbReference type="Proteomes" id="UP001189429"/>
    </source>
</evidence>